<dbReference type="PROSITE" id="PS00061">
    <property type="entry name" value="ADH_SHORT"/>
    <property type="match status" value="1"/>
</dbReference>
<dbReference type="InterPro" id="IPR036291">
    <property type="entry name" value="NAD(P)-bd_dom_sf"/>
</dbReference>
<evidence type="ECO:0000256" key="1">
    <source>
        <dbReference type="ARBA" id="ARBA00006484"/>
    </source>
</evidence>
<dbReference type="Pfam" id="PF13561">
    <property type="entry name" value="adh_short_C2"/>
    <property type="match status" value="1"/>
</dbReference>
<proteinExistence type="inferred from homology"/>
<comment type="similarity">
    <text evidence="1">Belongs to the short-chain dehydrogenases/reductases (SDR) family.</text>
</comment>
<evidence type="ECO:0000313" key="4">
    <source>
        <dbReference type="Proteomes" id="UP001184230"/>
    </source>
</evidence>
<protein>
    <submittedName>
        <fullName evidence="3">NAD(P)-dependent dehydrogenase (Short-subunit alcohol dehydrogenase family)</fullName>
    </submittedName>
</protein>
<keyword evidence="4" id="KW-1185">Reference proteome</keyword>
<reference evidence="3 4" key="1">
    <citation type="submission" date="2023-07" db="EMBL/GenBank/DDBJ databases">
        <title>Sorghum-associated microbial communities from plants grown in Nebraska, USA.</title>
        <authorList>
            <person name="Schachtman D."/>
        </authorList>
    </citation>
    <scope>NUCLEOTIDE SEQUENCE [LARGE SCALE GENOMIC DNA]</scope>
    <source>
        <strain evidence="3 4">DS1781</strain>
    </source>
</reference>
<dbReference type="EMBL" id="JAVDRF010000011">
    <property type="protein sequence ID" value="MDR6538524.1"/>
    <property type="molecule type" value="Genomic_DNA"/>
</dbReference>
<dbReference type="InterPro" id="IPR020904">
    <property type="entry name" value="Sc_DH/Rdtase_CS"/>
</dbReference>
<evidence type="ECO:0000256" key="2">
    <source>
        <dbReference type="ARBA" id="ARBA00023002"/>
    </source>
</evidence>
<sequence length="276" mass="28748">MDYELQGRVIFITGGGSGIGRAIGLEAARGGAKVAVVDAVAERAEQVAIELRDLGAKAVAETLDVRDPAACEASVARVEQALGAIDGMVACAGISPPSAAHVMPDEIWTRCLDVNLTGMFRSVQAVGKRMVERKRGAIVTITSIDGLGGHAGRAHYSASKHGVIGLTRALAIEWGRFGVRVNAVAPGVVDTPLLKANIPPDHLQYAMVDRNPLGRLCRPQEQAGPALFLLSDAASYVTGSVMTVDGGSSAGFFTRWNGADLGSRALMEAGAYSQPE</sequence>
<dbReference type="SUPFAM" id="SSF51735">
    <property type="entry name" value="NAD(P)-binding Rossmann-fold domains"/>
    <property type="match status" value="1"/>
</dbReference>
<comment type="caution">
    <text evidence="3">The sequence shown here is derived from an EMBL/GenBank/DDBJ whole genome shotgun (WGS) entry which is preliminary data.</text>
</comment>
<dbReference type="PRINTS" id="PR00080">
    <property type="entry name" value="SDRFAMILY"/>
</dbReference>
<dbReference type="PANTHER" id="PTHR42760">
    <property type="entry name" value="SHORT-CHAIN DEHYDROGENASES/REDUCTASES FAMILY MEMBER"/>
    <property type="match status" value="1"/>
</dbReference>
<dbReference type="Gene3D" id="3.40.50.720">
    <property type="entry name" value="NAD(P)-binding Rossmann-like Domain"/>
    <property type="match status" value="1"/>
</dbReference>
<dbReference type="InterPro" id="IPR002347">
    <property type="entry name" value="SDR_fam"/>
</dbReference>
<dbReference type="RefSeq" id="WP_309905400.1">
    <property type="nucleotide sequence ID" value="NZ_JAVDRF010000011.1"/>
</dbReference>
<name>A0ABU1NJ91_9BURK</name>
<evidence type="ECO:0000313" key="3">
    <source>
        <dbReference type="EMBL" id="MDR6538524.1"/>
    </source>
</evidence>
<dbReference type="PRINTS" id="PR00081">
    <property type="entry name" value="GDHRDH"/>
</dbReference>
<dbReference type="PANTHER" id="PTHR42760:SF133">
    <property type="entry name" value="3-OXOACYL-[ACYL-CARRIER-PROTEIN] REDUCTASE"/>
    <property type="match status" value="1"/>
</dbReference>
<gene>
    <name evidence="3" type="ORF">J2739_004317</name>
</gene>
<organism evidence="3 4">
    <name type="scientific">Variovorax soli</name>
    <dbReference type="NCBI Taxonomy" id="376815"/>
    <lineage>
        <taxon>Bacteria</taxon>
        <taxon>Pseudomonadati</taxon>
        <taxon>Pseudomonadota</taxon>
        <taxon>Betaproteobacteria</taxon>
        <taxon>Burkholderiales</taxon>
        <taxon>Comamonadaceae</taxon>
        <taxon>Variovorax</taxon>
    </lineage>
</organism>
<keyword evidence="2" id="KW-0560">Oxidoreductase</keyword>
<dbReference type="Proteomes" id="UP001184230">
    <property type="component" value="Unassembled WGS sequence"/>
</dbReference>
<accession>A0ABU1NJ91</accession>